<name>A0A7C8HG71_9FIRM</name>
<dbReference type="AlphaFoldDB" id="A0A7C8HG71"/>
<evidence type="ECO:0000256" key="7">
    <source>
        <dbReference type="ARBA" id="ARBA00023029"/>
    </source>
</evidence>
<comment type="catalytic activity">
    <reaction evidence="1 10">
        <text>ATP-independent breakage of single-stranded DNA, followed by passage and rejoining.</text>
        <dbReference type="EC" id="5.6.2.1"/>
    </reaction>
</comment>
<evidence type="ECO:0000256" key="6">
    <source>
        <dbReference type="ARBA" id="ARBA00022842"/>
    </source>
</evidence>
<keyword evidence="9 10" id="KW-0413">Isomerase</keyword>
<keyword evidence="3" id="KW-0479">Metal-binding</keyword>
<dbReference type="InterPro" id="IPR023405">
    <property type="entry name" value="Topo_IA_core_domain"/>
</dbReference>
<gene>
    <name evidence="10 13" type="primary">topA</name>
    <name evidence="13" type="ORF">GND95_00940</name>
</gene>
<dbReference type="PROSITE" id="PS50880">
    <property type="entry name" value="TOPRIM"/>
    <property type="match status" value="1"/>
</dbReference>
<dbReference type="Pfam" id="PF01751">
    <property type="entry name" value="Toprim"/>
    <property type="match status" value="1"/>
</dbReference>
<evidence type="ECO:0000256" key="9">
    <source>
        <dbReference type="ARBA" id="ARBA00023235"/>
    </source>
</evidence>
<dbReference type="PRINTS" id="PR00417">
    <property type="entry name" value="PRTPISMRASEI"/>
</dbReference>
<comment type="similarity">
    <text evidence="2 10">Belongs to the type IA topoisomerase family.</text>
</comment>
<dbReference type="GO" id="GO:0005694">
    <property type="term" value="C:chromosome"/>
    <property type="evidence" value="ECO:0007669"/>
    <property type="project" value="InterPro"/>
</dbReference>
<dbReference type="SUPFAM" id="SSF56712">
    <property type="entry name" value="Prokaryotic type I DNA topoisomerase"/>
    <property type="match status" value="1"/>
</dbReference>
<keyword evidence="8 10" id="KW-0238">DNA-binding</keyword>
<dbReference type="PROSITE" id="PS52039">
    <property type="entry name" value="TOPO_IA_2"/>
    <property type="match status" value="1"/>
</dbReference>
<evidence type="ECO:0000256" key="3">
    <source>
        <dbReference type="ARBA" id="ARBA00022723"/>
    </source>
</evidence>
<dbReference type="PANTHER" id="PTHR42785:SF1">
    <property type="entry name" value="DNA TOPOISOMERASE"/>
    <property type="match status" value="1"/>
</dbReference>
<dbReference type="InterPro" id="IPR013497">
    <property type="entry name" value="Topo_IA_cen"/>
</dbReference>
<reference evidence="13 14" key="1">
    <citation type="submission" date="2019-12" db="EMBL/GenBank/DDBJ databases">
        <title>Defluviitalea raffinosedens, isolated from a biogas fermenter, genome sequencing and characterization.</title>
        <authorList>
            <person name="Rettenmaier R."/>
            <person name="Schneider M."/>
            <person name="Neuhaus K."/>
            <person name="Liebl W."/>
            <person name="Zverlov V."/>
        </authorList>
    </citation>
    <scope>NUCLEOTIDE SEQUENCE [LARGE SCALE GENOMIC DNA]</scope>
    <source>
        <strain evidence="13 14">249c-K6</strain>
    </source>
</reference>
<evidence type="ECO:0000313" key="13">
    <source>
        <dbReference type="EMBL" id="KAE9637029.1"/>
    </source>
</evidence>
<dbReference type="Pfam" id="PF01131">
    <property type="entry name" value="Topoisom_bac"/>
    <property type="match status" value="1"/>
</dbReference>
<feature type="site" description="Interaction with DNA" evidence="10">
    <location>
        <position position="155"/>
    </location>
</feature>
<evidence type="ECO:0000259" key="12">
    <source>
        <dbReference type="PROSITE" id="PS52039"/>
    </source>
</evidence>
<evidence type="ECO:0000256" key="8">
    <source>
        <dbReference type="ARBA" id="ARBA00023125"/>
    </source>
</evidence>
<dbReference type="RefSeq" id="WP_158738946.1">
    <property type="nucleotide sequence ID" value="NZ_WSLF01000001.1"/>
</dbReference>
<dbReference type="InterPro" id="IPR006171">
    <property type="entry name" value="TOPRIM_dom"/>
</dbReference>
<dbReference type="InterPro" id="IPR028612">
    <property type="entry name" value="Topoisom_1_IA"/>
</dbReference>
<dbReference type="Proteomes" id="UP000483018">
    <property type="component" value="Unassembled WGS sequence"/>
</dbReference>
<feature type="site" description="Interaction with DNA" evidence="10">
    <location>
        <position position="301"/>
    </location>
</feature>
<dbReference type="CDD" id="cd03363">
    <property type="entry name" value="TOPRIM_TopoIA_TopoI"/>
    <property type="match status" value="1"/>
</dbReference>
<dbReference type="HAMAP" id="MF_00952">
    <property type="entry name" value="Topoisom_1_prok"/>
    <property type="match status" value="1"/>
</dbReference>
<dbReference type="Gene3D" id="1.10.460.10">
    <property type="entry name" value="Topoisomerase I, domain 2"/>
    <property type="match status" value="1"/>
</dbReference>
<protein>
    <recommendedName>
        <fullName evidence="10">DNA topoisomerase 1</fullName>
        <ecNumber evidence="10">5.6.2.1</ecNumber>
    </recommendedName>
    <alternativeName>
        <fullName evidence="10">DNA topoisomerase I</fullName>
    </alternativeName>
</protein>
<dbReference type="SUPFAM" id="SSF57783">
    <property type="entry name" value="Zinc beta-ribbon"/>
    <property type="match status" value="1"/>
</dbReference>
<dbReference type="CDD" id="cd00186">
    <property type="entry name" value="TOP1Ac"/>
    <property type="match status" value="1"/>
</dbReference>
<feature type="site" description="Interaction with DNA" evidence="10">
    <location>
        <position position="33"/>
    </location>
</feature>
<dbReference type="EC" id="5.6.2.1" evidence="10"/>
<dbReference type="OrthoDB" id="9804262at2"/>
<feature type="site" description="Interaction with DNA" evidence="10">
    <location>
        <position position="143"/>
    </location>
</feature>
<dbReference type="EMBL" id="WSLF01000001">
    <property type="protein sequence ID" value="KAE9637029.1"/>
    <property type="molecule type" value="Genomic_DNA"/>
</dbReference>
<dbReference type="PANTHER" id="PTHR42785">
    <property type="entry name" value="DNA TOPOISOMERASE, TYPE IA, CORE"/>
    <property type="match status" value="1"/>
</dbReference>
<sequence length="689" mass="78804">MAKYLVIVESPAKAKTIKKFLGKSYKVEASMGHVRDLPKSQMGVDIDDNFEPKYITIRGKGELLSKLRKEAKTSDKIYLATDPDREGEAISWHLFHALKLDDKKTSRITFNEITKNAVKSSIKEARKIDMNLVDAQQARRVLDRIVGYSISPLLWKKIRKGLSAGRVQSVALRLICDREDEIDNFIPTEYWSIEAEFITPLNKKFEAKFYGLKDKKLEVNSKEEADVIIQEVKKQQFKVEEVKRGERIKKPVAPFTTSTLQQEASKYLGFSTQKTMRIAQQLYEGIDLIGEGTVGLITYVRTDSVRISQEAQQQAKEYIEHTFGKEYLNLNPSEYKGKGKTQDAHEAIRPTDINRHPKEIIDSLSKDQYKLYELIWQRFTASQMAPAKYDTFSVKVSAGKYIFTTSGSSLKFDGFLAVYNKEQEKEEITDFEIKNNDLLQLNTLEGKQHFTQPPARYSEASLVKTLEENGVGRPSTYAPTITTLLARGYVVKENRVLYPTELGEIVNDILKNYFKSIVDVEFTAQMEEQLDEVESGEIHWRKIIQSFYPDFKQSLQIAEQEIGNIDLEEITDVICENCGKNMVVKYGRYGKFLACPGFPECKNTKPLYEEAGVNCPECNGKVIIKKTKKGRKYYGCENNPECQFMSWNKPSGEKCPKCNSYLIEKGKKTQNTVCSNSECGYIHISEHNE</sequence>
<dbReference type="InterPro" id="IPR003601">
    <property type="entry name" value="Topo_IA_2"/>
</dbReference>
<dbReference type="GO" id="GO:0003677">
    <property type="term" value="F:DNA binding"/>
    <property type="evidence" value="ECO:0007669"/>
    <property type="project" value="UniProtKB-KW"/>
</dbReference>
<feature type="active site" description="O-(5'-phospho-DNA)-tyrosine intermediate" evidence="10">
    <location>
        <position position="299"/>
    </location>
</feature>
<evidence type="ECO:0000259" key="11">
    <source>
        <dbReference type="PROSITE" id="PS50880"/>
    </source>
</evidence>
<dbReference type="InterPro" id="IPR013825">
    <property type="entry name" value="Topo_IA_cen_sub2"/>
</dbReference>
<evidence type="ECO:0000256" key="4">
    <source>
        <dbReference type="ARBA" id="ARBA00022771"/>
    </source>
</evidence>
<dbReference type="GO" id="GO:0008270">
    <property type="term" value="F:zinc ion binding"/>
    <property type="evidence" value="ECO:0007669"/>
    <property type="project" value="UniProtKB-KW"/>
</dbReference>
<evidence type="ECO:0000256" key="10">
    <source>
        <dbReference type="HAMAP-Rule" id="MF_00952"/>
    </source>
</evidence>
<comment type="subunit">
    <text evidence="10">Monomer.</text>
</comment>
<keyword evidence="14" id="KW-1185">Reference proteome</keyword>
<feature type="site" description="Interaction with DNA" evidence="10">
    <location>
        <position position="140"/>
    </location>
</feature>
<keyword evidence="5" id="KW-0862">Zinc</keyword>
<dbReference type="InterPro" id="IPR005733">
    <property type="entry name" value="TopoI_bac-type"/>
</dbReference>
<dbReference type="SMART" id="SM00493">
    <property type="entry name" value="TOPRIM"/>
    <property type="match status" value="1"/>
</dbReference>
<evidence type="ECO:0000256" key="1">
    <source>
        <dbReference type="ARBA" id="ARBA00000213"/>
    </source>
</evidence>
<dbReference type="Gene3D" id="3.40.50.140">
    <property type="match status" value="1"/>
</dbReference>
<keyword evidence="4" id="KW-0863">Zinc-finger</keyword>
<feature type="domain" description="Topo IA-type catalytic" evidence="12">
    <location>
        <begin position="129"/>
        <end position="555"/>
    </location>
</feature>
<feature type="region of interest" description="Interaction with DNA" evidence="10">
    <location>
        <begin position="163"/>
        <end position="168"/>
    </location>
</feature>
<feature type="domain" description="Toprim" evidence="11">
    <location>
        <begin position="3"/>
        <end position="113"/>
    </location>
</feature>
<dbReference type="Gene3D" id="1.10.290.10">
    <property type="entry name" value="Topoisomerase I, domain 4"/>
    <property type="match status" value="1"/>
</dbReference>
<dbReference type="Gene3D" id="3.30.65.10">
    <property type="entry name" value="Bacterial Topoisomerase I, domain 1"/>
    <property type="match status" value="1"/>
</dbReference>
<keyword evidence="7 10" id="KW-0799">Topoisomerase</keyword>
<feature type="site" description="Interaction with DNA" evidence="10">
    <location>
        <position position="487"/>
    </location>
</feature>
<accession>A0A7C8HG71</accession>
<dbReference type="SMART" id="SM00437">
    <property type="entry name" value="TOP1Ac"/>
    <property type="match status" value="1"/>
</dbReference>
<dbReference type="Pfam" id="PF01396">
    <property type="entry name" value="Zn_ribbon_Top1"/>
    <property type="match status" value="3"/>
</dbReference>
<dbReference type="InterPro" id="IPR003602">
    <property type="entry name" value="Topo_IA_DNA-bd_dom"/>
</dbReference>
<proteinExistence type="inferred from homology"/>
<dbReference type="Gene3D" id="2.70.20.10">
    <property type="entry name" value="Topoisomerase I, domain 3"/>
    <property type="match status" value="1"/>
</dbReference>
<feature type="site" description="Interaction with DNA" evidence="10">
    <location>
        <position position="148"/>
    </location>
</feature>
<dbReference type="PROSITE" id="PS00396">
    <property type="entry name" value="TOPO_IA_1"/>
    <property type="match status" value="1"/>
</dbReference>
<dbReference type="InterPro" id="IPR013824">
    <property type="entry name" value="Topo_IA_cen_sub1"/>
</dbReference>
<evidence type="ECO:0000256" key="5">
    <source>
        <dbReference type="ARBA" id="ARBA00022833"/>
    </source>
</evidence>
<dbReference type="InterPro" id="IPR034149">
    <property type="entry name" value="TOPRIM_TopoI"/>
</dbReference>
<comment type="function">
    <text evidence="10">Releases the supercoiling and torsional tension of DNA, which is introduced during the DNA replication and transcription, by transiently cleaving and rejoining one strand of the DNA duplex. Introduces a single-strand break via transesterification at a target site in duplex DNA. The scissile phosphodiester is attacked by the catalytic tyrosine of the enzyme, resulting in the formation of a DNA-(5'-phosphotyrosyl)-enzyme intermediate and the expulsion of a 3'-OH DNA strand. The free DNA strand then undergoes passage around the unbroken strand, thus removing DNA supercoils. Finally, in the religation step, the DNA 3'-OH attacks the covalent intermediate to expel the active-site tyrosine and restore the DNA phosphodiester backbone.</text>
</comment>
<dbReference type="InterPro" id="IPR013498">
    <property type="entry name" value="Topo_IA_Znf"/>
</dbReference>
<organism evidence="13 14">
    <name type="scientific">Defluviitalea raffinosedens</name>
    <dbReference type="NCBI Taxonomy" id="1450156"/>
    <lineage>
        <taxon>Bacteria</taxon>
        <taxon>Bacillati</taxon>
        <taxon>Bacillota</taxon>
        <taxon>Clostridia</taxon>
        <taxon>Lachnospirales</taxon>
        <taxon>Defluviitaleaceae</taxon>
        <taxon>Defluviitalea</taxon>
    </lineage>
</organism>
<dbReference type="InterPro" id="IPR000380">
    <property type="entry name" value="Topo_IA"/>
</dbReference>
<dbReference type="InterPro" id="IPR013826">
    <property type="entry name" value="Topo_IA_cen_sub3"/>
</dbReference>
<dbReference type="InterPro" id="IPR023406">
    <property type="entry name" value="Topo_IA_AS"/>
</dbReference>
<evidence type="ECO:0000256" key="2">
    <source>
        <dbReference type="ARBA" id="ARBA00009446"/>
    </source>
</evidence>
<dbReference type="GO" id="GO:0006265">
    <property type="term" value="P:DNA topological change"/>
    <property type="evidence" value="ECO:0007669"/>
    <property type="project" value="UniProtKB-UniRule"/>
</dbReference>
<dbReference type="GO" id="GO:0003917">
    <property type="term" value="F:DNA topoisomerase type I (single strand cut, ATP-independent) activity"/>
    <property type="evidence" value="ECO:0007669"/>
    <property type="project" value="UniProtKB-UniRule"/>
</dbReference>
<dbReference type="NCBIfam" id="TIGR01051">
    <property type="entry name" value="topA_bact"/>
    <property type="match status" value="1"/>
</dbReference>
<keyword evidence="6" id="KW-0460">Magnesium</keyword>
<comment type="caution">
    <text evidence="13">The sequence shown here is derived from an EMBL/GenBank/DDBJ whole genome shotgun (WGS) entry which is preliminary data.</text>
</comment>
<dbReference type="SMART" id="SM00436">
    <property type="entry name" value="TOP1Bc"/>
    <property type="match status" value="1"/>
</dbReference>
<evidence type="ECO:0000313" key="14">
    <source>
        <dbReference type="Proteomes" id="UP000483018"/>
    </source>
</evidence>
<feature type="site" description="Interaction with DNA" evidence="10">
    <location>
        <position position="139"/>
    </location>
</feature>